<reference evidence="11 12" key="1">
    <citation type="submission" date="2019-12" db="EMBL/GenBank/DDBJ databases">
        <title>Genome sequencing and assembly of endphytes of Porphyra tenera.</title>
        <authorList>
            <person name="Park J.M."/>
            <person name="Shin R."/>
            <person name="Jo S.H."/>
        </authorList>
    </citation>
    <scope>NUCLEOTIDE SEQUENCE [LARGE SCALE GENOMIC DNA]</scope>
    <source>
        <strain evidence="11 12">GPM3</strain>
    </source>
</reference>
<dbReference type="PANTHER" id="PTHR35011">
    <property type="entry name" value="2,3-DIKETO-L-GULONATE TRAP TRANSPORTER SMALL PERMEASE PROTEIN YIAM"/>
    <property type="match status" value="1"/>
</dbReference>
<evidence type="ECO:0000256" key="5">
    <source>
        <dbReference type="ARBA" id="ARBA00022692"/>
    </source>
</evidence>
<evidence type="ECO:0000256" key="1">
    <source>
        <dbReference type="ARBA" id="ARBA00004429"/>
    </source>
</evidence>
<organism evidence="11 12">
    <name type="scientific">Vreelandella titanicae</name>
    <dbReference type="NCBI Taxonomy" id="664683"/>
    <lineage>
        <taxon>Bacteria</taxon>
        <taxon>Pseudomonadati</taxon>
        <taxon>Pseudomonadota</taxon>
        <taxon>Gammaproteobacteria</taxon>
        <taxon>Oceanospirillales</taxon>
        <taxon>Halomonadaceae</taxon>
        <taxon>Vreelandella</taxon>
    </lineage>
</organism>
<dbReference type="Proteomes" id="UP000509761">
    <property type="component" value="Chromosome"/>
</dbReference>
<evidence type="ECO:0000256" key="2">
    <source>
        <dbReference type="ARBA" id="ARBA00022448"/>
    </source>
</evidence>
<comment type="subunit">
    <text evidence="9">The complex comprises the extracytoplasmic solute receptor protein and the two transmembrane proteins.</text>
</comment>
<keyword evidence="6 9" id="KW-1133">Transmembrane helix</keyword>
<evidence type="ECO:0000313" key="11">
    <source>
        <dbReference type="EMBL" id="QKS25823.1"/>
    </source>
</evidence>
<keyword evidence="3" id="KW-1003">Cell membrane</keyword>
<keyword evidence="4 9" id="KW-0997">Cell inner membrane</keyword>
<keyword evidence="5 9" id="KW-0812">Transmembrane</keyword>
<evidence type="ECO:0000256" key="6">
    <source>
        <dbReference type="ARBA" id="ARBA00022989"/>
    </source>
</evidence>
<evidence type="ECO:0000256" key="4">
    <source>
        <dbReference type="ARBA" id="ARBA00022519"/>
    </source>
</evidence>
<evidence type="ECO:0000259" key="10">
    <source>
        <dbReference type="Pfam" id="PF04290"/>
    </source>
</evidence>
<keyword evidence="2 9" id="KW-0813">Transport</keyword>
<gene>
    <name evidence="11" type="ORF">FX987_03619</name>
</gene>
<dbReference type="GO" id="GO:0015740">
    <property type="term" value="P:C4-dicarboxylate transport"/>
    <property type="evidence" value="ECO:0007669"/>
    <property type="project" value="TreeGrafter"/>
</dbReference>
<sequence>MATLQEHRTMTGHIEQPGLIRALDKVCRCLENALIFVAGSMIICAMAITFVDVVMRYIFNSPLNWFFNLITMYLLPGSYFLAFSYALRTGSHLKVDYFKSKLPLKFTSFCLLVFGLIATLMFSYIAYTYSLRAYSAWQENEIVYGVVSWVVWPSEFIIAIGSFVFSFRLLITTINNYVSKGGEL</sequence>
<dbReference type="GO" id="GO:0005886">
    <property type="term" value="C:plasma membrane"/>
    <property type="evidence" value="ECO:0007669"/>
    <property type="project" value="UniProtKB-SubCell"/>
</dbReference>
<feature type="transmembrane region" description="Helical" evidence="9">
    <location>
        <begin position="149"/>
        <end position="171"/>
    </location>
</feature>
<protein>
    <recommendedName>
        <fullName evidence="9">TRAP transporter small permease protein</fullName>
    </recommendedName>
</protein>
<comment type="similarity">
    <text evidence="8 9">Belongs to the TRAP transporter small permease family.</text>
</comment>
<evidence type="ECO:0000256" key="7">
    <source>
        <dbReference type="ARBA" id="ARBA00023136"/>
    </source>
</evidence>
<dbReference type="Pfam" id="PF04290">
    <property type="entry name" value="DctQ"/>
    <property type="match status" value="1"/>
</dbReference>
<keyword evidence="12" id="KW-1185">Reference proteome</keyword>
<dbReference type="EMBL" id="CP054580">
    <property type="protein sequence ID" value="QKS25823.1"/>
    <property type="molecule type" value="Genomic_DNA"/>
</dbReference>
<dbReference type="RefSeq" id="WP_082116840.1">
    <property type="nucleotide sequence ID" value="NZ_CP054580.1"/>
</dbReference>
<proteinExistence type="inferred from homology"/>
<feature type="domain" description="Tripartite ATP-independent periplasmic transporters DctQ component" evidence="10">
    <location>
        <begin position="46"/>
        <end position="175"/>
    </location>
</feature>
<evidence type="ECO:0000256" key="3">
    <source>
        <dbReference type="ARBA" id="ARBA00022475"/>
    </source>
</evidence>
<evidence type="ECO:0000256" key="8">
    <source>
        <dbReference type="ARBA" id="ARBA00038436"/>
    </source>
</evidence>
<name>A0AAP9NQI9_9GAMM</name>
<dbReference type="AlphaFoldDB" id="A0AAP9NQI9"/>
<dbReference type="GO" id="GO:0022857">
    <property type="term" value="F:transmembrane transporter activity"/>
    <property type="evidence" value="ECO:0007669"/>
    <property type="project" value="UniProtKB-UniRule"/>
</dbReference>
<evidence type="ECO:0000256" key="9">
    <source>
        <dbReference type="RuleBase" id="RU369079"/>
    </source>
</evidence>
<comment type="function">
    <text evidence="9">Part of the tripartite ATP-independent periplasmic (TRAP) transport system.</text>
</comment>
<keyword evidence="7 9" id="KW-0472">Membrane</keyword>
<feature type="transmembrane region" description="Helical" evidence="9">
    <location>
        <begin position="108"/>
        <end position="129"/>
    </location>
</feature>
<feature type="transmembrane region" description="Helical" evidence="9">
    <location>
        <begin position="65"/>
        <end position="87"/>
    </location>
</feature>
<dbReference type="PANTHER" id="PTHR35011:SF10">
    <property type="entry name" value="TRAP TRANSPORTER SMALL PERMEASE PROTEIN"/>
    <property type="match status" value="1"/>
</dbReference>
<comment type="subcellular location">
    <subcellularLocation>
        <location evidence="1 9">Cell inner membrane</location>
        <topology evidence="1 9">Multi-pass membrane protein</topology>
    </subcellularLocation>
</comment>
<feature type="transmembrane region" description="Helical" evidence="9">
    <location>
        <begin position="33"/>
        <end position="59"/>
    </location>
</feature>
<dbReference type="InterPro" id="IPR055348">
    <property type="entry name" value="DctQ"/>
</dbReference>
<dbReference type="InterPro" id="IPR007387">
    <property type="entry name" value="TRAP_DctQ"/>
</dbReference>
<evidence type="ECO:0000313" key="12">
    <source>
        <dbReference type="Proteomes" id="UP000509761"/>
    </source>
</evidence>
<accession>A0AAP9NQI9</accession>